<gene>
    <name evidence="1" type="ORF">FORC53_5003</name>
</gene>
<dbReference type="EMBL" id="CP019292">
    <property type="protein sequence ID" value="AXX63342.1"/>
    <property type="molecule type" value="Genomic_DNA"/>
</dbReference>
<sequence length="128" mass="14616">MSIHSKLTPDSKPIDSTASRVIRPSSINNQFHTKKSQGASSYYYWENPRPQIQVSSDIDLTGKKFGRFTVTGLLYKGKWQVRCACGNYSARKTKAINNPNNNQDCCEVCRELIYLQRNESHRSQGKIK</sequence>
<reference evidence="1 2" key="1">
    <citation type="submission" date="2017-03" db="EMBL/GenBank/DDBJ databases">
        <title>Complete Genome Sequence of Vibrio vulnificus FORC_053.</title>
        <authorList>
            <consortium name="Food-borne Pathogen Omics Research Center"/>
            <person name="Chung H.Y."/>
            <person name="Na E.J."/>
            <person name="Song J.S."/>
            <person name="Kim H."/>
            <person name="Lee J.-H."/>
            <person name="Ryu S."/>
            <person name="Choi S.H."/>
        </authorList>
    </citation>
    <scope>NUCLEOTIDE SEQUENCE [LARGE SCALE GENOMIC DNA]</scope>
    <source>
        <strain evidence="1 2">FORC_053</strain>
    </source>
</reference>
<evidence type="ECO:0000313" key="1">
    <source>
        <dbReference type="EMBL" id="AXX63342.1"/>
    </source>
</evidence>
<accession>A0AAN1UFB2</accession>
<dbReference type="AlphaFoldDB" id="A0AAN1UFB2"/>
<evidence type="ECO:0000313" key="2">
    <source>
        <dbReference type="Proteomes" id="UP000263418"/>
    </source>
</evidence>
<name>A0AAN1UFB2_VIBVL</name>
<organism evidence="1 2">
    <name type="scientific">Vibrio vulnificus</name>
    <dbReference type="NCBI Taxonomy" id="672"/>
    <lineage>
        <taxon>Bacteria</taxon>
        <taxon>Pseudomonadati</taxon>
        <taxon>Pseudomonadota</taxon>
        <taxon>Gammaproteobacteria</taxon>
        <taxon>Vibrionales</taxon>
        <taxon>Vibrionaceae</taxon>
        <taxon>Vibrio</taxon>
    </lineage>
</organism>
<protein>
    <submittedName>
        <fullName evidence="1">Uncharacterized protein</fullName>
    </submittedName>
</protein>
<dbReference type="RefSeq" id="WP_118895010.1">
    <property type="nucleotide sequence ID" value="NZ_CP019292.1"/>
</dbReference>
<dbReference type="Proteomes" id="UP000263418">
    <property type="component" value="Chromosome 3"/>
</dbReference>
<proteinExistence type="predicted"/>